<evidence type="ECO:0000313" key="2">
    <source>
        <dbReference type="Proteomes" id="UP000308600"/>
    </source>
</evidence>
<gene>
    <name evidence="1" type="ORF">BDN72DRAFT_855999</name>
</gene>
<proteinExistence type="predicted"/>
<keyword evidence="2" id="KW-1185">Reference proteome</keyword>
<name>A0ACD3B1D2_9AGAR</name>
<evidence type="ECO:0000313" key="1">
    <source>
        <dbReference type="EMBL" id="TFK71687.1"/>
    </source>
</evidence>
<dbReference type="EMBL" id="ML208294">
    <property type="protein sequence ID" value="TFK71687.1"/>
    <property type="molecule type" value="Genomic_DNA"/>
</dbReference>
<accession>A0ACD3B1D2</accession>
<dbReference type="Proteomes" id="UP000308600">
    <property type="component" value="Unassembled WGS sequence"/>
</dbReference>
<reference evidence="1 2" key="1">
    <citation type="journal article" date="2019" name="Nat. Ecol. Evol.">
        <title>Megaphylogeny resolves global patterns of mushroom evolution.</title>
        <authorList>
            <person name="Varga T."/>
            <person name="Krizsan K."/>
            <person name="Foldi C."/>
            <person name="Dima B."/>
            <person name="Sanchez-Garcia M."/>
            <person name="Sanchez-Ramirez S."/>
            <person name="Szollosi G.J."/>
            <person name="Szarkandi J.G."/>
            <person name="Papp V."/>
            <person name="Albert L."/>
            <person name="Andreopoulos W."/>
            <person name="Angelini C."/>
            <person name="Antonin V."/>
            <person name="Barry K.W."/>
            <person name="Bougher N.L."/>
            <person name="Buchanan P."/>
            <person name="Buyck B."/>
            <person name="Bense V."/>
            <person name="Catcheside P."/>
            <person name="Chovatia M."/>
            <person name="Cooper J."/>
            <person name="Damon W."/>
            <person name="Desjardin D."/>
            <person name="Finy P."/>
            <person name="Geml J."/>
            <person name="Haridas S."/>
            <person name="Hughes K."/>
            <person name="Justo A."/>
            <person name="Karasinski D."/>
            <person name="Kautmanova I."/>
            <person name="Kiss B."/>
            <person name="Kocsube S."/>
            <person name="Kotiranta H."/>
            <person name="LaButti K.M."/>
            <person name="Lechner B.E."/>
            <person name="Liimatainen K."/>
            <person name="Lipzen A."/>
            <person name="Lukacs Z."/>
            <person name="Mihaltcheva S."/>
            <person name="Morgado L.N."/>
            <person name="Niskanen T."/>
            <person name="Noordeloos M.E."/>
            <person name="Ohm R.A."/>
            <person name="Ortiz-Santana B."/>
            <person name="Ovrebo C."/>
            <person name="Racz N."/>
            <person name="Riley R."/>
            <person name="Savchenko A."/>
            <person name="Shiryaev A."/>
            <person name="Soop K."/>
            <person name="Spirin V."/>
            <person name="Szebenyi C."/>
            <person name="Tomsovsky M."/>
            <person name="Tulloss R.E."/>
            <person name="Uehling J."/>
            <person name="Grigoriev I.V."/>
            <person name="Vagvolgyi C."/>
            <person name="Papp T."/>
            <person name="Martin F.M."/>
            <person name="Miettinen O."/>
            <person name="Hibbett D.S."/>
            <person name="Nagy L.G."/>
        </authorList>
    </citation>
    <scope>NUCLEOTIDE SEQUENCE [LARGE SCALE GENOMIC DNA]</scope>
    <source>
        <strain evidence="1 2">NL-1719</strain>
    </source>
</reference>
<protein>
    <submittedName>
        <fullName evidence="1">Rgp1-domain-containing protein</fullName>
    </submittedName>
</protein>
<sequence>MLGDLDGPWAKYEREKLEEEGRKREREREREEEGGLTGCREAVEILTRNPKKASYDVNKDGVKVAVLTFTKSAYRLGETVLGVLELNDRTSRARVVQYSAILEAHESLPSSLAPQASSKHLRRIHAEHHSSFSLSTLRTTFSLDIPSDASPAFQVRVGGNYAGAPVTSPGGLEWKVRLCLLVAVASDKSSKGTEGVRVKGINRDGERGEWGSSWCATDGIAPQEKSDEELLQRQRLLQQQEQQRQELRQQQQQQQQQQHGRSQSWAAFFAASFLGGSTEREYHDGDEDIYEDGGDLENPGSPFEKGARRPGQTKEHEEEDGGYDGIKPDLGGGVGVGVDFSGGEEGWNDVKLETVECEVPIKVWPGNTAFKAVDVVFEV</sequence>
<organism evidence="1 2">
    <name type="scientific">Pluteus cervinus</name>
    <dbReference type="NCBI Taxonomy" id="181527"/>
    <lineage>
        <taxon>Eukaryota</taxon>
        <taxon>Fungi</taxon>
        <taxon>Dikarya</taxon>
        <taxon>Basidiomycota</taxon>
        <taxon>Agaricomycotina</taxon>
        <taxon>Agaricomycetes</taxon>
        <taxon>Agaricomycetidae</taxon>
        <taxon>Agaricales</taxon>
        <taxon>Pluteineae</taxon>
        <taxon>Pluteaceae</taxon>
        <taxon>Pluteus</taxon>
    </lineage>
</organism>